<dbReference type="PATRIC" id="fig|1454003.3.peg.3909"/>
<sequence length="60" mass="6772">MTEFSAVPAYNPVMEKDAAGRDRDNRVTYEIAVLEALRERLRCKEDGQVRHGASPWHGGN</sequence>
<name>A0A011NQ13_9PROT</name>
<comment type="caution">
    <text evidence="1">The sequence shown here is derived from an EMBL/GenBank/DDBJ whole genome shotgun (WGS) entry which is preliminary data.</text>
</comment>
<proteinExistence type="predicted"/>
<reference evidence="1 2" key="1">
    <citation type="submission" date="2014-02" db="EMBL/GenBank/DDBJ databases">
        <title>Expanding our view of genomic diversity in Candidatus Accumulibacter clades.</title>
        <authorList>
            <person name="Skennerton C.T."/>
            <person name="Barr J.J."/>
            <person name="Slater F.R."/>
            <person name="Bond P.L."/>
            <person name="Tyson G.W."/>
        </authorList>
    </citation>
    <scope>NUCLEOTIDE SEQUENCE [LARGE SCALE GENOMIC DNA]</scope>
    <source>
        <strain evidence="2">BA-92</strain>
    </source>
</reference>
<dbReference type="AlphaFoldDB" id="A0A011NQ13"/>
<evidence type="ECO:0000313" key="1">
    <source>
        <dbReference type="EMBL" id="EXI77401.1"/>
    </source>
</evidence>
<accession>A0A011NQ13</accession>
<dbReference type="EMBL" id="JEMX01000099">
    <property type="protein sequence ID" value="EXI77401.1"/>
    <property type="molecule type" value="Genomic_DNA"/>
</dbReference>
<protein>
    <submittedName>
        <fullName evidence="1">Uncharacterized protein</fullName>
    </submittedName>
</protein>
<gene>
    <name evidence="1" type="ORF">AW10_03846</name>
</gene>
<evidence type="ECO:0000313" key="2">
    <source>
        <dbReference type="Proteomes" id="UP000021816"/>
    </source>
</evidence>
<dbReference type="STRING" id="1454003.AW10_03846"/>
<dbReference type="Proteomes" id="UP000021816">
    <property type="component" value="Unassembled WGS sequence"/>
</dbReference>
<organism evidence="1 2">
    <name type="scientific">Candidatus Accumulibacter appositus</name>
    <dbReference type="NCBI Taxonomy" id="1454003"/>
    <lineage>
        <taxon>Bacteria</taxon>
        <taxon>Pseudomonadati</taxon>
        <taxon>Pseudomonadota</taxon>
        <taxon>Betaproteobacteria</taxon>
        <taxon>Candidatus Accumulibacter</taxon>
    </lineage>
</organism>